<dbReference type="NCBIfam" id="TIGR01068">
    <property type="entry name" value="thioredoxin"/>
    <property type="match status" value="1"/>
</dbReference>
<feature type="domain" description="Thioredoxin" evidence="8">
    <location>
        <begin position="32"/>
        <end position="141"/>
    </location>
</feature>
<accession>A0ABY6MSY0</accession>
<evidence type="ECO:0000256" key="2">
    <source>
        <dbReference type="ARBA" id="ARBA00022448"/>
    </source>
</evidence>
<dbReference type="PROSITE" id="PS00194">
    <property type="entry name" value="THIOREDOXIN_1"/>
    <property type="match status" value="1"/>
</dbReference>
<dbReference type="PANTHER" id="PTHR45663">
    <property type="entry name" value="GEO12009P1"/>
    <property type="match status" value="1"/>
</dbReference>
<dbReference type="CDD" id="cd02947">
    <property type="entry name" value="TRX_family"/>
    <property type="match status" value="1"/>
</dbReference>
<keyword evidence="10" id="KW-1185">Reference proteome</keyword>
<evidence type="ECO:0000256" key="5">
    <source>
        <dbReference type="ARBA" id="ARBA00023157"/>
    </source>
</evidence>
<sequence>MHIACPHCHSLNRVPDERLGEQPHCGRCKQPLLPGAPAELGDADFESVVGRTELPLLIDFWAPWCGPCRAMAPHFEQAAQALQGRVQCFKVNSDDNPKASVRYRIRSIPTLVLMRGGQEIARHSGAMSARDLLRWVETQLGAA</sequence>
<dbReference type="EMBL" id="CP110257">
    <property type="protein sequence ID" value="UZD55094.1"/>
    <property type="molecule type" value="Genomic_DNA"/>
</dbReference>
<evidence type="ECO:0000313" key="9">
    <source>
        <dbReference type="EMBL" id="UZD55094.1"/>
    </source>
</evidence>
<evidence type="ECO:0000259" key="8">
    <source>
        <dbReference type="PROSITE" id="PS51352"/>
    </source>
</evidence>
<dbReference type="RefSeq" id="WP_264892852.1">
    <property type="nucleotide sequence ID" value="NZ_CP110257.1"/>
</dbReference>
<dbReference type="SUPFAM" id="SSF52833">
    <property type="entry name" value="Thioredoxin-like"/>
    <property type="match status" value="1"/>
</dbReference>
<keyword evidence="2" id="KW-0813">Transport</keyword>
<keyword evidence="3" id="KW-0479">Metal-binding</keyword>
<evidence type="ECO:0000313" key="10">
    <source>
        <dbReference type="Proteomes" id="UP001163266"/>
    </source>
</evidence>
<dbReference type="Pfam" id="PF00085">
    <property type="entry name" value="Thioredoxin"/>
    <property type="match status" value="1"/>
</dbReference>
<name>A0ABY6MSY0_9BURK</name>
<dbReference type="Proteomes" id="UP001163266">
    <property type="component" value="Chromosome"/>
</dbReference>
<dbReference type="Gene3D" id="3.40.30.10">
    <property type="entry name" value="Glutaredoxin"/>
    <property type="match status" value="1"/>
</dbReference>
<dbReference type="InterPro" id="IPR017937">
    <property type="entry name" value="Thioredoxin_CS"/>
</dbReference>
<dbReference type="PRINTS" id="PR00421">
    <property type="entry name" value="THIOREDOXIN"/>
</dbReference>
<dbReference type="Gene3D" id="2.30.30.380">
    <property type="entry name" value="Zn-finger domain of Sec23/24"/>
    <property type="match status" value="1"/>
</dbReference>
<comment type="similarity">
    <text evidence="1">Belongs to the thioredoxin family.</text>
</comment>
<evidence type="ECO:0000256" key="4">
    <source>
        <dbReference type="ARBA" id="ARBA00022982"/>
    </source>
</evidence>
<dbReference type="InterPro" id="IPR036249">
    <property type="entry name" value="Thioredoxin-like_sf"/>
</dbReference>
<dbReference type="Pfam" id="PF21352">
    <property type="entry name" value="Zn_ribbon_Thio2"/>
    <property type="match status" value="1"/>
</dbReference>
<dbReference type="PANTHER" id="PTHR45663:SF11">
    <property type="entry name" value="GEO12009P1"/>
    <property type="match status" value="1"/>
</dbReference>
<reference evidence="9" key="1">
    <citation type="submission" date="2022-10" db="EMBL/GenBank/DDBJ databases">
        <title>Complete genome sequence of Schlegelella aquatica LMG 23380.</title>
        <authorList>
            <person name="Musilova J."/>
            <person name="Kourilova X."/>
            <person name="Bezdicek M."/>
            <person name="Hermankova K."/>
            <person name="Obruca S."/>
            <person name="Sedlar K."/>
        </authorList>
    </citation>
    <scope>NUCLEOTIDE SEQUENCE</scope>
    <source>
        <strain evidence="9">LMG 23380</strain>
    </source>
</reference>
<dbReference type="NCBIfam" id="NF008229">
    <property type="entry name" value="PRK10996.1"/>
    <property type="match status" value="1"/>
</dbReference>
<dbReference type="PROSITE" id="PS51352">
    <property type="entry name" value="THIOREDOXIN_2"/>
    <property type="match status" value="1"/>
</dbReference>
<evidence type="ECO:0000256" key="6">
    <source>
        <dbReference type="ARBA" id="ARBA00023284"/>
    </source>
</evidence>
<evidence type="ECO:0000256" key="3">
    <source>
        <dbReference type="ARBA" id="ARBA00022723"/>
    </source>
</evidence>
<proteinExistence type="inferred from homology"/>
<evidence type="ECO:0000256" key="7">
    <source>
        <dbReference type="NCBIfam" id="TIGR01068"/>
    </source>
</evidence>
<protein>
    <recommendedName>
        <fullName evidence="7">Thioredoxin</fullName>
    </recommendedName>
</protein>
<dbReference type="InterPro" id="IPR005746">
    <property type="entry name" value="Thioredoxin"/>
</dbReference>
<evidence type="ECO:0000256" key="1">
    <source>
        <dbReference type="ARBA" id="ARBA00008987"/>
    </source>
</evidence>
<keyword evidence="5" id="KW-1015">Disulfide bond</keyword>
<organism evidence="9 10">
    <name type="scientific">Caldimonas aquatica</name>
    <dbReference type="NCBI Taxonomy" id="376175"/>
    <lineage>
        <taxon>Bacteria</taxon>
        <taxon>Pseudomonadati</taxon>
        <taxon>Pseudomonadota</taxon>
        <taxon>Betaproteobacteria</taxon>
        <taxon>Burkholderiales</taxon>
        <taxon>Sphaerotilaceae</taxon>
        <taxon>Caldimonas</taxon>
    </lineage>
</organism>
<keyword evidence="6" id="KW-0676">Redox-active center</keyword>
<keyword evidence="4" id="KW-0249">Electron transport</keyword>
<dbReference type="InterPro" id="IPR049299">
    <property type="entry name" value="Thio2_N"/>
</dbReference>
<dbReference type="InterPro" id="IPR013766">
    <property type="entry name" value="Thioredoxin_domain"/>
</dbReference>
<gene>
    <name evidence="9" type="primary">trxC</name>
    <name evidence="9" type="ORF">OMP39_00405</name>
</gene>